<dbReference type="AlphaFoldDB" id="A0A5N6L8L0"/>
<proteinExistence type="predicted"/>
<reference evidence="1 2" key="1">
    <citation type="submission" date="2019-06" db="EMBL/GenBank/DDBJ databases">
        <title>A chromosomal-level reference genome of Carpinus fangiana (Coryloideae, Betulaceae).</title>
        <authorList>
            <person name="Yang X."/>
            <person name="Wang Z."/>
            <person name="Zhang L."/>
            <person name="Hao G."/>
            <person name="Liu J."/>
            <person name="Yang Y."/>
        </authorList>
    </citation>
    <scope>NUCLEOTIDE SEQUENCE [LARGE SCALE GENOMIC DNA]</scope>
    <source>
        <strain evidence="1">Cfa_2016G</strain>
        <tissue evidence="1">Leaf</tissue>
    </source>
</reference>
<keyword evidence="2" id="KW-1185">Reference proteome</keyword>
<comment type="caution">
    <text evidence="1">The sequence shown here is derived from an EMBL/GenBank/DDBJ whole genome shotgun (WGS) entry which is preliminary data.</text>
</comment>
<gene>
    <name evidence="1" type="ORF">FH972_027157</name>
</gene>
<organism evidence="1 2">
    <name type="scientific">Carpinus fangiana</name>
    <dbReference type="NCBI Taxonomy" id="176857"/>
    <lineage>
        <taxon>Eukaryota</taxon>
        <taxon>Viridiplantae</taxon>
        <taxon>Streptophyta</taxon>
        <taxon>Embryophyta</taxon>
        <taxon>Tracheophyta</taxon>
        <taxon>Spermatophyta</taxon>
        <taxon>Magnoliopsida</taxon>
        <taxon>eudicotyledons</taxon>
        <taxon>Gunneridae</taxon>
        <taxon>Pentapetalae</taxon>
        <taxon>rosids</taxon>
        <taxon>fabids</taxon>
        <taxon>Fagales</taxon>
        <taxon>Betulaceae</taxon>
        <taxon>Carpinus</taxon>
    </lineage>
</organism>
<name>A0A5N6L8L0_9ROSI</name>
<evidence type="ECO:0000313" key="2">
    <source>
        <dbReference type="Proteomes" id="UP000327013"/>
    </source>
</evidence>
<sequence length="70" mass="8420">MSGRRTWSNRVAWKMEIGSKNRLKMWIIHPQLARRRGRTRKKMPRRGMLSSISSLVRWSINEATRRSLVR</sequence>
<dbReference type="EMBL" id="VIBQ01000594">
    <property type="protein sequence ID" value="KAC1858472.1"/>
    <property type="molecule type" value="Genomic_DNA"/>
</dbReference>
<evidence type="ECO:0000313" key="1">
    <source>
        <dbReference type="EMBL" id="KAC1858472.1"/>
    </source>
</evidence>
<protein>
    <submittedName>
        <fullName evidence="1">Uncharacterized protein</fullName>
    </submittedName>
</protein>
<accession>A0A5N6L8L0</accession>
<dbReference type="Proteomes" id="UP000327013">
    <property type="component" value="Unassembled WGS sequence"/>
</dbReference>